<feature type="repeat" description="PPR" evidence="3">
    <location>
        <begin position="308"/>
        <end position="342"/>
    </location>
</feature>
<dbReference type="FunFam" id="1.25.40.10:FF:000284">
    <property type="entry name" value="Pentatricopeptide repeat-containing protein"/>
    <property type="match status" value="1"/>
</dbReference>
<dbReference type="Proteomes" id="UP000092600">
    <property type="component" value="Unassembled WGS sequence"/>
</dbReference>
<feature type="repeat" description="PPR" evidence="3">
    <location>
        <begin position="207"/>
        <end position="241"/>
    </location>
</feature>
<keyword evidence="2" id="KW-0809">Transit peptide</keyword>
<dbReference type="FunFam" id="1.25.40.10:FF:000344">
    <property type="entry name" value="Pentatricopeptide repeat-containing protein"/>
    <property type="match status" value="1"/>
</dbReference>
<reference evidence="4 5" key="1">
    <citation type="journal article" date="2016" name="DNA Res.">
        <title>The draft genome of MD-2 pineapple using hybrid error correction of long reads.</title>
        <authorList>
            <person name="Redwan R.M."/>
            <person name="Saidin A."/>
            <person name="Kumar S.V."/>
        </authorList>
    </citation>
    <scope>NUCLEOTIDE SEQUENCE [LARGE SCALE GENOMIC DNA]</scope>
    <source>
        <strain evidence="5">cv. MD2</strain>
        <tissue evidence="4">Leaf</tissue>
    </source>
</reference>
<dbReference type="NCBIfam" id="TIGR00756">
    <property type="entry name" value="PPR"/>
    <property type="match status" value="6"/>
</dbReference>
<name>A0A199VM52_ANACO</name>
<dbReference type="InterPro" id="IPR046960">
    <property type="entry name" value="PPR_At4g14850-like_plant"/>
</dbReference>
<dbReference type="AlphaFoldDB" id="A0A199VM52"/>
<dbReference type="GO" id="GO:0099402">
    <property type="term" value="P:plant organ development"/>
    <property type="evidence" value="ECO:0007669"/>
    <property type="project" value="UniProtKB-ARBA"/>
</dbReference>
<keyword evidence="1" id="KW-0677">Repeat</keyword>
<feature type="repeat" description="PPR" evidence="3">
    <location>
        <begin position="510"/>
        <end position="544"/>
    </location>
</feature>
<dbReference type="EMBL" id="LSRQ01001405">
    <property type="protein sequence ID" value="OAY77971.1"/>
    <property type="molecule type" value="Genomic_DNA"/>
</dbReference>
<feature type="repeat" description="PPR" evidence="3">
    <location>
        <begin position="409"/>
        <end position="443"/>
    </location>
</feature>
<dbReference type="FunFam" id="1.25.40.10:FF:000158">
    <property type="entry name" value="pentatricopeptide repeat-containing protein At2g33680"/>
    <property type="match status" value="1"/>
</dbReference>
<comment type="caution">
    <text evidence="4">The sequence shown here is derived from an EMBL/GenBank/DDBJ whole genome shotgun (WGS) entry which is preliminary data.</text>
</comment>
<feature type="repeat" description="PPR" evidence="3">
    <location>
        <begin position="545"/>
        <end position="580"/>
    </location>
</feature>
<sequence length="739" mass="83728">MRLCDLLFRAKFVCMLSVRNYECSTHDPEKWLELKLQKTASVNQHTQGCIGEESEEKVRYSPVYLDGKMRRFPAHFCKNLINFYLSFNQYDSARLVLESIPDPVDISVWNGLLAAYSKNRMYREALLLFRKLVLYPHLEPDDYTYPSVLKACWGLRGVREGEMVHARVLKSGFGSDVVISSSLVSMHAKCDRFGSAIKLFHEMPERDVASWNTVISCYYQSGQASKALELFEAMSSCGLNPDSVTLTTALSACARLGDLVTGRRIHDELIRIEFPIDSFISAALVDMYGKCRCLEKAREVFEQIRQKSVVTWNSMIGGYSLRGDSHACLELFVRMNKEGFCPTSTTISSLLMACSRNSDIRHGKFIHGYLLRHHVEVDIFIYSSLIDIYFKCGKARYAEEVFKIMPKENVVSWNVMISGYVTVGNYFKALDIFHAMRAHGVTPDYITYTSSLTACSQLAALEIGREIHKKINKIGLDSNEIVMCSLFDMYAKCGALREAREAFDKLPVKDIVSWTSMIMAYGSHGQAHDALQLFHELRQLSLKPDGVTFLAVISACSHVGLVDDGLYFFEQMMHEYGIKPGIEHYSCIIDLLGRSGRLNDAYSIFKSVPESKLDAGLIGTMLSACSLSKNMKLGQEMAKLLIQIDPNDHSNYVVLSNLYASVGRWDGVKKVRVIIRERGLKKNPGCSWVEVDRKIHQFFVDDDSHPQILLIYKCLRGIGMHMGKDRSHDRINNGMSFHD</sequence>
<dbReference type="Pfam" id="PF13041">
    <property type="entry name" value="PPR_2"/>
    <property type="match status" value="4"/>
</dbReference>
<evidence type="ECO:0000313" key="5">
    <source>
        <dbReference type="Proteomes" id="UP000092600"/>
    </source>
</evidence>
<gene>
    <name evidence="4" type="ORF">ACMD2_23186</name>
</gene>
<feature type="repeat" description="PPR" evidence="3">
    <location>
        <begin position="378"/>
        <end position="408"/>
    </location>
</feature>
<dbReference type="FunFam" id="1.25.40.10:FF:000361">
    <property type="entry name" value="Pentatricopeptide repeat-containing protein chloroplastic"/>
    <property type="match status" value="1"/>
</dbReference>
<evidence type="ECO:0000256" key="2">
    <source>
        <dbReference type="ARBA" id="ARBA00022946"/>
    </source>
</evidence>
<dbReference type="PANTHER" id="PTHR47926">
    <property type="entry name" value="PENTATRICOPEPTIDE REPEAT-CONTAINING PROTEIN"/>
    <property type="match status" value="1"/>
</dbReference>
<evidence type="ECO:0000313" key="4">
    <source>
        <dbReference type="EMBL" id="OAY77971.1"/>
    </source>
</evidence>
<organism evidence="4 5">
    <name type="scientific">Ananas comosus</name>
    <name type="common">Pineapple</name>
    <name type="synonym">Ananas ananas</name>
    <dbReference type="NCBI Taxonomy" id="4615"/>
    <lineage>
        <taxon>Eukaryota</taxon>
        <taxon>Viridiplantae</taxon>
        <taxon>Streptophyta</taxon>
        <taxon>Embryophyta</taxon>
        <taxon>Tracheophyta</taxon>
        <taxon>Spermatophyta</taxon>
        <taxon>Magnoliopsida</taxon>
        <taxon>Liliopsida</taxon>
        <taxon>Poales</taxon>
        <taxon>Bromeliaceae</taxon>
        <taxon>Bromelioideae</taxon>
        <taxon>Ananas</taxon>
    </lineage>
</organism>
<dbReference type="Pfam" id="PF01535">
    <property type="entry name" value="PPR"/>
    <property type="match status" value="2"/>
</dbReference>
<dbReference type="PROSITE" id="PS51375">
    <property type="entry name" value="PPR"/>
    <property type="match status" value="7"/>
</dbReference>
<evidence type="ECO:0000256" key="1">
    <source>
        <dbReference type="ARBA" id="ARBA00022737"/>
    </source>
</evidence>
<dbReference type="InterPro" id="IPR046848">
    <property type="entry name" value="E_motif"/>
</dbReference>
<dbReference type="InterPro" id="IPR011990">
    <property type="entry name" value="TPR-like_helical_dom_sf"/>
</dbReference>
<feature type="repeat" description="PPR" evidence="3">
    <location>
        <begin position="105"/>
        <end position="140"/>
    </location>
</feature>
<dbReference type="Pfam" id="PF20431">
    <property type="entry name" value="E_motif"/>
    <property type="match status" value="1"/>
</dbReference>
<dbReference type="GO" id="GO:0009451">
    <property type="term" value="P:RNA modification"/>
    <property type="evidence" value="ECO:0007669"/>
    <property type="project" value="InterPro"/>
</dbReference>
<protein>
    <submittedName>
        <fullName evidence="4">Pentatricopeptide repeat-containing protein</fullName>
    </submittedName>
</protein>
<dbReference type="PANTHER" id="PTHR47926:SF452">
    <property type="entry name" value="PENTATRICOPEPTIDE REPEAT-CONTAINING PROTEIN"/>
    <property type="match status" value="1"/>
</dbReference>
<dbReference type="STRING" id="4615.A0A199VM52"/>
<evidence type="ECO:0000256" key="3">
    <source>
        <dbReference type="PROSITE-ProRule" id="PRU00708"/>
    </source>
</evidence>
<proteinExistence type="predicted"/>
<dbReference type="InterPro" id="IPR002885">
    <property type="entry name" value="PPR_rpt"/>
</dbReference>
<accession>A0A199VM52</accession>
<dbReference type="GO" id="GO:0003723">
    <property type="term" value="F:RNA binding"/>
    <property type="evidence" value="ECO:0007669"/>
    <property type="project" value="InterPro"/>
</dbReference>
<dbReference type="SUPFAM" id="SSF48452">
    <property type="entry name" value="TPR-like"/>
    <property type="match status" value="2"/>
</dbReference>
<dbReference type="Gene3D" id="1.25.40.10">
    <property type="entry name" value="Tetratricopeptide repeat domain"/>
    <property type="match status" value="5"/>
</dbReference>